<dbReference type="EMBL" id="SMKU01000527">
    <property type="protein sequence ID" value="TDD62464.1"/>
    <property type="molecule type" value="Genomic_DNA"/>
</dbReference>
<reference evidence="1 2" key="1">
    <citation type="submission" date="2019-03" db="EMBL/GenBank/DDBJ databases">
        <title>Draft genome sequences of novel Actinobacteria.</title>
        <authorList>
            <person name="Sahin N."/>
            <person name="Ay H."/>
            <person name="Saygin H."/>
        </authorList>
    </citation>
    <scope>NUCLEOTIDE SEQUENCE [LARGE SCALE GENOMIC DNA]</scope>
    <source>
        <strain evidence="1 2">H3C3</strain>
    </source>
</reference>
<evidence type="ECO:0000313" key="1">
    <source>
        <dbReference type="EMBL" id="TDD62464.1"/>
    </source>
</evidence>
<keyword evidence="2" id="KW-1185">Reference proteome</keyword>
<dbReference type="CDD" id="cd02440">
    <property type="entry name" value="AdoMet_MTases"/>
    <property type="match status" value="1"/>
</dbReference>
<dbReference type="OrthoDB" id="3216820at2"/>
<dbReference type="Proteomes" id="UP000294513">
    <property type="component" value="Unassembled WGS sequence"/>
</dbReference>
<dbReference type="InterPro" id="IPR006764">
    <property type="entry name" value="SAM_dep_MeTrfase_SAV2177_type"/>
</dbReference>
<dbReference type="GO" id="GO:0008168">
    <property type="term" value="F:methyltransferase activity"/>
    <property type="evidence" value="ECO:0007669"/>
    <property type="project" value="UniProtKB-KW"/>
</dbReference>
<dbReference type="GO" id="GO:0032259">
    <property type="term" value="P:methylation"/>
    <property type="evidence" value="ECO:0007669"/>
    <property type="project" value="UniProtKB-KW"/>
</dbReference>
<proteinExistence type="predicted"/>
<keyword evidence="1" id="KW-0808">Transferase</keyword>
<evidence type="ECO:0000313" key="2">
    <source>
        <dbReference type="Proteomes" id="UP000294513"/>
    </source>
</evidence>
<dbReference type="RefSeq" id="WP_131903423.1">
    <property type="nucleotide sequence ID" value="NZ_SMKU01000527.1"/>
</dbReference>
<accession>A0A4R4ZW42</accession>
<gene>
    <name evidence="1" type="ORF">E1298_44585</name>
</gene>
<sequence>MHDDARVPIDTSVPHSARVWDYWLGGKENYPVDREAGDAVLRFLPGIATSAKQDRAFLGRAVRFVVAEGVRQFLDLGTGLPTVDNTHEVAQRVAPDARIVYVDNDPLVLLHARALLHSSPQGRCDYVQADIRDTGTVLDRAARTLDLTRPVGLMLLGVLNHILDDDEARRVVAGILEVLAPGSFLVISHTCDATTDELDGEAMRGAVRTVMERGGTPICARSPERIEGFFAGTRLLDPGVVSCSRWRPEPSPWREAEVPHFCGVGVLSEPV</sequence>
<comment type="caution">
    <text evidence="1">The sequence shown here is derived from an EMBL/GenBank/DDBJ whole genome shotgun (WGS) entry which is preliminary data.</text>
</comment>
<dbReference type="AlphaFoldDB" id="A0A4R4ZW42"/>
<dbReference type="SUPFAM" id="SSF53335">
    <property type="entry name" value="S-adenosyl-L-methionine-dependent methyltransferases"/>
    <property type="match status" value="1"/>
</dbReference>
<dbReference type="Gene3D" id="3.40.50.150">
    <property type="entry name" value="Vaccinia Virus protein VP39"/>
    <property type="match status" value="1"/>
</dbReference>
<name>A0A4R4ZW42_9ACTN</name>
<dbReference type="InterPro" id="IPR029063">
    <property type="entry name" value="SAM-dependent_MTases_sf"/>
</dbReference>
<dbReference type="PIRSF" id="PIRSF017393">
    <property type="entry name" value="MTase_SAV2177"/>
    <property type="match status" value="1"/>
</dbReference>
<protein>
    <submittedName>
        <fullName evidence="1">SAM-dependent methyltransferase</fullName>
    </submittedName>
</protein>
<organism evidence="1 2">
    <name type="scientific">Actinomadura rubrisoli</name>
    <dbReference type="NCBI Taxonomy" id="2530368"/>
    <lineage>
        <taxon>Bacteria</taxon>
        <taxon>Bacillati</taxon>
        <taxon>Actinomycetota</taxon>
        <taxon>Actinomycetes</taxon>
        <taxon>Streptosporangiales</taxon>
        <taxon>Thermomonosporaceae</taxon>
        <taxon>Actinomadura</taxon>
    </lineage>
</organism>
<keyword evidence="1" id="KW-0489">Methyltransferase</keyword>
<dbReference type="Pfam" id="PF04672">
    <property type="entry name" value="Methyltransf_19"/>
    <property type="match status" value="1"/>
</dbReference>